<dbReference type="EMBL" id="MASU01000012">
    <property type="protein sequence ID" value="PXY25572.1"/>
    <property type="molecule type" value="Genomic_DNA"/>
</dbReference>
<dbReference type="AlphaFoldDB" id="A0A318LLX3"/>
<accession>A0A318LLX3</accession>
<protein>
    <submittedName>
        <fullName evidence="1">Uncharacterized protein</fullName>
    </submittedName>
</protein>
<proteinExistence type="predicted"/>
<reference evidence="1 2" key="1">
    <citation type="submission" date="2016-07" db="EMBL/GenBank/DDBJ databases">
        <title>Draft genome sequence of Prauserella sp. YIM 121212, isolated from alkaline soil.</title>
        <authorList>
            <person name="Ruckert C."/>
            <person name="Albersmeier A."/>
            <person name="Jiang C.-L."/>
            <person name="Jiang Y."/>
            <person name="Kalinowski J."/>
            <person name="Schneider O."/>
            <person name="Winkler A."/>
            <person name="Zotchev S.B."/>
        </authorList>
    </citation>
    <scope>NUCLEOTIDE SEQUENCE [LARGE SCALE GENOMIC DNA]</scope>
    <source>
        <strain evidence="1 2">YIM 121212</strain>
    </source>
</reference>
<evidence type="ECO:0000313" key="1">
    <source>
        <dbReference type="EMBL" id="PXY25572.1"/>
    </source>
</evidence>
<sequence>MTDLHYQTLMKQAIQNGASGHIVVKIGYRDWCRLSNGSENGLLTWAQPGKVTFEQAAGVQCLLSEIVLRDAAINLGEYMGAELLEEPREAL</sequence>
<name>A0A318LLX3_9PSEU</name>
<dbReference type="Proteomes" id="UP000247892">
    <property type="component" value="Unassembled WGS sequence"/>
</dbReference>
<keyword evidence="2" id="KW-1185">Reference proteome</keyword>
<gene>
    <name evidence="1" type="ORF">BA062_25810</name>
</gene>
<evidence type="ECO:0000313" key="2">
    <source>
        <dbReference type="Proteomes" id="UP000247892"/>
    </source>
</evidence>
<organism evidence="1 2">
    <name type="scientific">Prauserella flavalba</name>
    <dbReference type="NCBI Taxonomy" id="1477506"/>
    <lineage>
        <taxon>Bacteria</taxon>
        <taxon>Bacillati</taxon>
        <taxon>Actinomycetota</taxon>
        <taxon>Actinomycetes</taxon>
        <taxon>Pseudonocardiales</taxon>
        <taxon>Pseudonocardiaceae</taxon>
        <taxon>Prauserella</taxon>
    </lineage>
</organism>
<comment type="caution">
    <text evidence="1">The sequence shown here is derived from an EMBL/GenBank/DDBJ whole genome shotgun (WGS) entry which is preliminary data.</text>
</comment>